<evidence type="ECO:0000313" key="2">
    <source>
        <dbReference type="EMBL" id="MXU85117.1"/>
    </source>
</evidence>
<keyword evidence="1" id="KW-1133">Transmembrane helix</keyword>
<feature type="transmembrane region" description="Helical" evidence="1">
    <location>
        <begin position="62"/>
        <end position="80"/>
    </location>
</feature>
<dbReference type="AlphaFoldDB" id="A0A6B0U7J3"/>
<keyword evidence="1" id="KW-0472">Membrane</keyword>
<name>A0A6B0U7J3_IXORI</name>
<organism evidence="2">
    <name type="scientific">Ixodes ricinus</name>
    <name type="common">Common tick</name>
    <name type="synonym">Acarus ricinus</name>
    <dbReference type="NCBI Taxonomy" id="34613"/>
    <lineage>
        <taxon>Eukaryota</taxon>
        <taxon>Metazoa</taxon>
        <taxon>Ecdysozoa</taxon>
        <taxon>Arthropoda</taxon>
        <taxon>Chelicerata</taxon>
        <taxon>Arachnida</taxon>
        <taxon>Acari</taxon>
        <taxon>Parasitiformes</taxon>
        <taxon>Ixodida</taxon>
        <taxon>Ixodoidea</taxon>
        <taxon>Ixodidae</taxon>
        <taxon>Ixodinae</taxon>
        <taxon>Ixodes</taxon>
    </lineage>
</organism>
<proteinExistence type="predicted"/>
<accession>A0A6B0U7J3</accession>
<keyword evidence="1" id="KW-0812">Transmembrane</keyword>
<feature type="transmembrane region" description="Helical" evidence="1">
    <location>
        <begin position="18"/>
        <end position="42"/>
    </location>
</feature>
<evidence type="ECO:0000256" key="1">
    <source>
        <dbReference type="SAM" id="Phobius"/>
    </source>
</evidence>
<reference evidence="2" key="1">
    <citation type="submission" date="2019-12" db="EMBL/GenBank/DDBJ databases">
        <title>An insight into the sialome of adult female Ixodes ricinus ticks feeding for 6 days.</title>
        <authorList>
            <person name="Perner J."/>
            <person name="Ribeiro J.M.C."/>
        </authorList>
    </citation>
    <scope>NUCLEOTIDE SEQUENCE</scope>
    <source>
        <strain evidence="2">Semi-engorged</strain>
        <tissue evidence="2">Salivary glands</tissue>
    </source>
</reference>
<sequence length="84" mass="9955">MKNTAIRLKIQLCNCHLWILWIIFSLFLNTTGMFPILLKYLFKRQKYLIHLISKHRLVLQKIAVPPTFLYLLTAAIQIMLPEVC</sequence>
<dbReference type="EMBL" id="GIFC01003034">
    <property type="protein sequence ID" value="MXU85117.1"/>
    <property type="molecule type" value="Transcribed_RNA"/>
</dbReference>
<protein>
    <submittedName>
        <fullName evidence="2">Uncharacterized protein</fullName>
    </submittedName>
</protein>